<dbReference type="AlphaFoldDB" id="A0A066X6N0"/>
<dbReference type="OrthoDB" id="4793269at2759"/>
<protein>
    <submittedName>
        <fullName evidence="1">Uncharacterized protein</fullName>
    </submittedName>
</protein>
<evidence type="ECO:0000313" key="2">
    <source>
        <dbReference type="Proteomes" id="UP000027238"/>
    </source>
</evidence>
<feature type="non-terminal residue" evidence="1">
    <location>
        <position position="1"/>
    </location>
</feature>
<name>A0A066X6N0_COLSU</name>
<dbReference type="EMBL" id="JMSE01001115">
    <property type="protein sequence ID" value="KDN64602.1"/>
    <property type="molecule type" value="Genomic_DNA"/>
</dbReference>
<evidence type="ECO:0000313" key="1">
    <source>
        <dbReference type="EMBL" id="KDN64602.1"/>
    </source>
</evidence>
<dbReference type="eggNOG" id="ENOG502T4NQ">
    <property type="taxonomic scope" value="Eukaryota"/>
</dbReference>
<accession>A0A066X6N0</accession>
<dbReference type="Proteomes" id="UP000027238">
    <property type="component" value="Unassembled WGS sequence"/>
</dbReference>
<organism evidence="1 2">
    <name type="scientific">Colletotrichum sublineola</name>
    <name type="common">Sorghum anthracnose fungus</name>
    <dbReference type="NCBI Taxonomy" id="1173701"/>
    <lineage>
        <taxon>Eukaryota</taxon>
        <taxon>Fungi</taxon>
        <taxon>Dikarya</taxon>
        <taxon>Ascomycota</taxon>
        <taxon>Pezizomycotina</taxon>
        <taxon>Sordariomycetes</taxon>
        <taxon>Hypocreomycetidae</taxon>
        <taxon>Glomerellales</taxon>
        <taxon>Glomerellaceae</taxon>
        <taxon>Colletotrichum</taxon>
        <taxon>Colletotrichum graminicola species complex</taxon>
    </lineage>
</organism>
<gene>
    <name evidence="1" type="ORF">CSUB01_12418</name>
</gene>
<sequence length="151" mass="16473">PLHSPYLEQEARGAVGAIVRKAKGIPALVWVVNEHDEDILVVVSKYRPNRMWSSGGVNVSATGAGIDLSSTSFPSPACKKTLAARSGNRDDSTGVFPLWTRKEGFGVISIFKGPNKELYIENDRIPLGATAFFLNKPDLRIVDYEGKEKLS</sequence>
<keyword evidence="2" id="KW-1185">Reference proteome</keyword>
<reference evidence="2" key="1">
    <citation type="journal article" date="2014" name="Genome Announc.">
        <title>Draft genome sequence of Colletotrichum sublineola, a destructive pathogen of cultivated sorghum.</title>
        <authorList>
            <person name="Baroncelli R."/>
            <person name="Sanz-Martin J.M."/>
            <person name="Rech G.E."/>
            <person name="Sukno S.A."/>
            <person name="Thon M.R."/>
        </authorList>
    </citation>
    <scope>NUCLEOTIDE SEQUENCE [LARGE SCALE GENOMIC DNA]</scope>
    <source>
        <strain evidence="2">TX430BB</strain>
    </source>
</reference>
<comment type="caution">
    <text evidence="1">The sequence shown here is derived from an EMBL/GenBank/DDBJ whole genome shotgun (WGS) entry which is preliminary data.</text>
</comment>
<proteinExistence type="predicted"/>
<dbReference type="HOGENOM" id="CLU_1810723_0_0_1"/>